<dbReference type="GO" id="GO:0005737">
    <property type="term" value="C:cytoplasm"/>
    <property type="evidence" value="ECO:0007669"/>
    <property type="project" value="TreeGrafter"/>
</dbReference>
<dbReference type="SUPFAM" id="SSF52317">
    <property type="entry name" value="Class I glutamine amidotransferase-like"/>
    <property type="match status" value="1"/>
</dbReference>
<gene>
    <name evidence="4" type="ORF">N7493_002097</name>
</gene>
<keyword evidence="2" id="KW-0436">Ligase</keyword>
<dbReference type="Pfam" id="PF03099">
    <property type="entry name" value="BPL_LplA_LipB"/>
    <property type="match status" value="1"/>
</dbReference>
<comment type="similarity">
    <text evidence="1">Belongs to the biotin--protein ligase family.</text>
</comment>
<reference evidence="4" key="2">
    <citation type="submission" date="2023-01" db="EMBL/GenBank/DDBJ databases">
        <authorList>
            <person name="Petersen C."/>
        </authorList>
    </citation>
    <scope>NUCLEOTIDE SEQUENCE</scope>
    <source>
        <strain evidence="4">IBT 17514</strain>
    </source>
</reference>
<dbReference type="AlphaFoldDB" id="A0AAD6HW13"/>
<dbReference type="SUPFAM" id="SSF55681">
    <property type="entry name" value="Class II aaRS and biotin synthetases"/>
    <property type="match status" value="1"/>
</dbReference>
<sequence length="707" mass="77174">MATPTGNNANLTAKRLNVLVYSGSLDHSAWKLSRFLTDKPNTGTGTTVDSVRHCLYTLRRLLAPNYAVTPVTSEMLLNEPWTASCALLVIPGGADLGYGRTLNGAGNRRITQFVRLGGRYLGFCAGGYYGSKRCEFEVGDKTMEVVGDRELGFYPGTCRGGAFPGFVYHSEDGARAAEIGVSKEALNTGTVPTSFRSYYNGGGVFVDAALYKDKGVEVLANYTEKVNVDPGEGGEGGAAAVVYCKVGDGAAVLTGPHPEFAAANLDRKAGGPGFADLVDALAADDKERTDFLKACLLKLGLQVAQDSTVIPSLSSLHVTGQDPESSLEILSLLAPELKEENKNEYLKDENDTFRIERPGTWNLSELEEALPEGESKSTEGIVDYQAITKRLVFHDELPSSKLTPYFNHHAFYSNLKQYQSESREGASEFGSNLMYGEVVTSTNTILEKNTQLLRRLPNGFTATATVQVAGRGRGSNVWISPAGSLIFSTVVRHPVEKIQSAPVIFIQYLSAMAVVKGIKSYAKGYEKIPVKLKWPNDIYALDPADPEQKRYTKICGILINSHFMSNEYISVVGIGVNATNASPTTALTALAARYASPGAAEASPVSLEKLLARILTTFEDLYTRFLRTGFDRTFEEMYYEDWLHMHQIVTLEVEGGARARIQGITRDHGLLLAEELSWGDRPTGRVWQLQSDSNSFDFFKGLVKRKI</sequence>
<protein>
    <recommendedName>
        <fullName evidence="3">BPL/LPL catalytic domain-containing protein</fullName>
    </recommendedName>
</protein>
<dbReference type="CDD" id="cd16442">
    <property type="entry name" value="BPL"/>
    <property type="match status" value="1"/>
</dbReference>
<dbReference type="PROSITE" id="PS51733">
    <property type="entry name" value="BPL_LPL_CATALYTIC"/>
    <property type="match status" value="1"/>
</dbReference>
<dbReference type="EMBL" id="JAQJAN010000002">
    <property type="protein sequence ID" value="KAJ5738942.1"/>
    <property type="molecule type" value="Genomic_DNA"/>
</dbReference>
<reference evidence="4" key="1">
    <citation type="journal article" date="2023" name="IMA Fungus">
        <title>Comparative genomic study of the Penicillium genus elucidates a diverse pangenome and 15 lateral gene transfer events.</title>
        <authorList>
            <person name="Petersen C."/>
            <person name="Sorensen T."/>
            <person name="Nielsen M.R."/>
            <person name="Sondergaard T.E."/>
            <person name="Sorensen J.L."/>
            <person name="Fitzpatrick D.A."/>
            <person name="Frisvad J.C."/>
            <person name="Nielsen K.L."/>
        </authorList>
    </citation>
    <scope>NUCLEOTIDE SEQUENCE</scope>
    <source>
        <strain evidence="4">IBT 17514</strain>
    </source>
</reference>
<evidence type="ECO:0000256" key="2">
    <source>
        <dbReference type="ARBA" id="ARBA00022598"/>
    </source>
</evidence>
<evidence type="ECO:0000259" key="3">
    <source>
        <dbReference type="PROSITE" id="PS51733"/>
    </source>
</evidence>
<name>A0AAD6HW13_9EURO</name>
<dbReference type="InterPro" id="IPR019197">
    <property type="entry name" value="Biotin-prot_ligase_N"/>
</dbReference>
<proteinExistence type="inferred from homology"/>
<dbReference type="GO" id="GO:0004077">
    <property type="term" value="F:biotin--[biotin carboxyl-carrier protein] ligase activity"/>
    <property type="evidence" value="ECO:0007669"/>
    <property type="project" value="InterPro"/>
</dbReference>
<dbReference type="InterPro" id="IPR004408">
    <property type="entry name" value="Biotin_CoA_COase_ligase"/>
</dbReference>
<evidence type="ECO:0000313" key="4">
    <source>
        <dbReference type="EMBL" id="KAJ5738942.1"/>
    </source>
</evidence>
<keyword evidence="5" id="KW-1185">Reference proteome</keyword>
<dbReference type="PANTHER" id="PTHR12835">
    <property type="entry name" value="BIOTIN PROTEIN LIGASE"/>
    <property type="match status" value="1"/>
</dbReference>
<dbReference type="PANTHER" id="PTHR12835:SF5">
    <property type="entry name" value="BIOTIN--PROTEIN LIGASE"/>
    <property type="match status" value="1"/>
</dbReference>
<dbReference type="CDD" id="cd03144">
    <property type="entry name" value="GATase1_ScBLP_like"/>
    <property type="match status" value="1"/>
</dbReference>
<dbReference type="InterPro" id="IPR029062">
    <property type="entry name" value="Class_I_gatase-like"/>
</dbReference>
<dbReference type="Gene3D" id="3.30.930.10">
    <property type="entry name" value="Bira Bifunctional Protein, Domain 2"/>
    <property type="match status" value="1"/>
</dbReference>
<comment type="caution">
    <text evidence="4">The sequence shown here is derived from an EMBL/GenBank/DDBJ whole genome shotgun (WGS) entry which is preliminary data.</text>
</comment>
<dbReference type="Pfam" id="PF09825">
    <property type="entry name" value="BPL_N"/>
    <property type="match status" value="1"/>
</dbReference>
<accession>A0AAD6HW13</accession>
<dbReference type="Gene3D" id="3.40.50.880">
    <property type="match status" value="1"/>
</dbReference>
<evidence type="ECO:0000256" key="1">
    <source>
        <dbReference type="ARBA" id="ARBA00009934"/>
    </source>
</evidence>
<dbReference type="InterPro" id="IPR045864">
    <property type="entry name" value="aa-tRNA-synth_II/BPL/LPL"/>
</dbReference>
<feature type="domain" description="BPL/LPL catalytic" evidence="3">
    <location>
        <begin position="418"/>
        <end position="626"/>
    </location>
</feature>
<dbReference type="Proteomes" id="UP001215712">
    <property type="component" value="Unassembled WGS sequence"/>
</dbReference>
<dbReference type="NCBIfam" id="TIGR00121">
    <property type="entry name" value="birA_ligase"/>
    <property type="match status" value="1"/>
</dbReference>
<organism evidence="4 5">
    <name type="scientific">Penicillium malachiteum</name>
    <dbReference type="NCBI Taxonomy" id="1324776"/>
    <lineage>
        <taxon>Eukaryota</taxon>
        <taxon>Fungi</taxon>
        <taxon>Dikarya</taxon>
        <taxon>Ascomycota</taxon>
        <taxon>Pezizomycotina</taxon>
        <taxon>Eurotiomycetes</taxon>
        <taxon>Eurotiomycetidae</taxon>
        <taxon>Eurotiales</taxon>
        <taxon>Aspergillaceae</taxon>
        <taxon>Penicillium</taxon>
    </lineage>
</organism>
<evidence type="ECO:0000313" key="5">
    <source>
        <dbReference type="Proteomes" id="UP001215712"/>
    </source>
</evidence>
<dbReference type="InterPro" id="IPR004143">
    <property type="entry name" value="BPL_LPL_catalytic"/>
</dbReference>